<dbReference type="Gene3D" id="6.20.10.30">
    <property type="match status" value="1"/>
</dbReference>
<dbReference type="InterPro" id="IPR041663">
    <property type="entry name" value="DisA/LigA_HHH"/>
</dbReference>
<dbReference type="Gene3D" id="3.30.470.30">
    <property type="entry name" value="DNA ligase/mRNA capping enzyme"/>
    <property type="match status" value="1"/>
</dbReference>
<dbReference type="Pfam" id="PF01653">
    <property type="entry name" value="DNA_ligase_aden"/>
    <property type="match status" value="1"/>
</dbReference>
<dbReference type="Pfam" id="PF00533">
    <property type="entry name" value="BRCT"/>
    <property type="match status" value="1"/>
</dbReference>
<dbReference type="GO" id="GO:0003911">
    <property type="term" value="F:DNA ligase (NAD+) activity"/>
    <property type="evidence" value="ECO:0007669"/>
    <property type="project" value="UniProtKB-EC"/>
</dbReference>
<name>A0A381N166_9ZZZZ</name>
<dbReference type="Gene3D" id="3.40.50.10190">
    <property type="entry name" value="BRCT domain"/>
    <property type="match status" value="1"/>
</dbReference>
<accession>A0A381N166</accession>
<dbReference type="CDD" id="cd17748">
    <property type="entry name" value="BRCT_DNA_ligase_like"/>
    <property type="match status" value="1"/>
</dbReference>
<dbReference type="EMBL" id="UINC01000060">
    <property type="protein sequence ID" value="SUZ48277.1"/>
    <property type="molecule type" value="Genomic_DNA"/>
</dbReference>
<dbReference type="InterPro" id="IPR012340">
    <property type="entry name" value="NA-bd_OB-fold"/>
</dbReference>
<proteinExistence type="inferred from homology"/>
<feature type="domain" description="Helix-hairpin-helix DNA-binding motif class 1" evidence="13">
    <location>
        <begin position="543"/>
        <end position="562"/>
    </location>
</feature>
<dbReference type="GO" id="GO:0006260">
    <property type="term" value="P:DNA replication"/>
    <property type="evidence" value="ECO:0007669"/>
    <property type="project" value="UniProtKB-KW"/>
</dbReference>
<evidence type="ECO:0000256" key="8">
    <source>
        <dbReference type="ARBA" id="ARBA00022833"/>
    </source>
</evidence>
<dbReference type="GO" id="GO:0003677">
    <property type="term" value="F:DNA binding"/>
    <property type="evidence" value="ECO:0007669"/>
    <property type="project" value="InterPro"/>
</dbReference>
<dbReference type="InterPro" id="IPR013839">
    <property type="entry name" value="DNAligase_adenylation"/>
</dbReference>
<dbReference type="PROSITE" id="PS01056">
    <property type="entry name" value="DNA_LIGASE_N2"/>
    <property type="match status" value="1"/>
</dbReference>
<evidence type="ECO:0000256" key="10">
    <source>
        <dbReference type="ARBA" id="ARBA00023027"/>
    </source>
</evidence>
<evidence type="ECO:0000256" key="5">
    <source>
        <dbReference type="ARBA" id="ARBA00022705"/>
    </source>
</evidence>
<dbReference type="InterPro" id="IPR004150">
    <property type="entry name" value="NAD_DNA_ligase_OB"/>
</dbReference>
<dbReference type="GO" id="GO:0005829">
    <property type="term" value="C:cytosol"/>
    <property type="evidence" value="ECO:0007669"/>
    <property type="project" value="TreeGrafter"/>
</dbReference>
<evidence type="ECO:0000256" key="1">
    <source>
        <dbReference type="ARBA" id="ARBA00001946"/>
    </source>
</evidence>
<dbReference type="EC" id="6.5.1.2" evidence="3"/>
<dbReference type="PANTHER" id="PTHR23389:SF9">
    <property type="entry name" value="DNA LIGASE"/>
    <property type="match status" value="1"/>
</dbReference>
<feature type="domain" description="Helix-hairpin-helix DNA-binding motif class 1" evidence="13">
    <location>
        <begin position="511"/>
        <end position="530"/>
    </location>
</feature>
<keyword evidence="9" id="KW-0460">Magnesium</keyword>
<dbReference type="Pfam" id="PF12826">
    <property type="entry name" value="HHH_2"/>
    <property type="match status" value="1"/>
</dbReference>
<dbReference type="InterPro" id="IPR018239">
    <property type="entry name" value="DNA_ligase_AS"/>
</dbReference>
<comment type="function">
    <text evidence="2">DNA ligase that catalyzes the formation of phosphodiester linkages between 5'-phosphoryl and 3'-hydroxyl groups in double-stranded DNA using NAD as a coenzyme and as the energy source for the reaction. It is essential for DNA replication and repair of damaged DNA.</text>
</comment>
<dbReference type="InterPro" id="IPR033136">
    <property type="entry name" value="DNA_ligase_CS"/>
</dbReference>
<dbReference type="SMART" id="SM00292">
    <property type="entry name" value="BRCT"/>
    <property type="match status" value="1"/>
</dbReference>
<dbReference type="Gene3D" id="2.40.50.140">
    <property type="entry name" value="Nucleic acid-binding proteins"/>
    <property type="match status" value="1"/>
</dbReference>
<dbReference type="HAMAP" id="MF_01588">
    <property type="entry name" value="DNA_ligase_A"/>
    <property type="match status" value="1"/>
</dbReference>
<dbReference type="GO" id="GO:0046872">
    <property type="term" value="F:metal ion binding"/>
    <property type="evidence" value="ECO:0007669"/>
    <property type="project" value="UniProtKB-KW"/>
</dbReference>
<keyword evidence="4" id="KW-0436">Ligase</keyword>
<dbReference type="SMART" id="SM00278">
    <property type="entry name" value="HhH1"/>
    <property type="match status" value="4"/>
</dbReference>
<evidence type="ECO:0000256" key="7">
    <source>
        <dbReference type="ARBA" id="ARBA00022763"/>
    </source>
</evidence>
<gene>
    <name evidence="16" type="ORF">METZ01_LOCUS1131</name>
</gene>
<dbReference type="InterPro" id="IPR036420">
    <property type="entry name" value="BRCT_dom_sf"/>
</dbReference>
<evidence type="ECO:0000256" key="3">
    <source>
        <dbReference type="ARBA" id="ARBA00012722"/>
    </source>
</evidence>
<evidence type="ECO:0000256" key="2">
    <source>
        <dbReference type="ARBA" id="ARBA00004067"/>
    </source>
</evidence>
<dbReference type="GO" id="GO:0006281">
    <property type="term" value="P:DNA repair"/>
    <property type="evidence" value="ECO:0007669"/>
    <property type="project" value="UniProtKB-KW"/>
</dbReference>
<sequence length="670" mass="73710">MMEPKKEIEQLREEVRFHLHRYHVLDDPEIPDIEFDALFDRLVQLEHANPDLVVSDSPTQRVGAEPSTEFDEVVHSAPMLSLDKCVSGDEIQAWQDRCARILGEDVSSYVCEPKIDGVAVSLLYEDGVLVRGATRGNGEIGEDITNNVRTIDQIPLRLLGDDVPRSIEIRGEIYMPLAGFHAYNARAVKNGEKPFVNPRNGAAGSLRQLDPRVTAHRPLSIFCYAMGRCSDDFRPRTHAEVLAAIRKWGCCVNEHVEVAEGFKACITYIERVVQDRVSLGYEIDGVVLKANDFAVQERLGSVTRKPRWAIAFKYPAEEVSTVITAVEFQVGRTGAITPVAKLEPVFVGGVTVSNATLHNMDEVSRLDIRLGDTVIVHRAGDVIPQVVSVVESRRPPGARRVPIPRKCPECGTALEKIADEVVVRCPAGMTCVAQRKEAIQHFASRSAMDIEGLGEKLIDQLVDQNLVKNPADLYRLRGEDLVALDRMGAKSAENLLRSLRESCDTTLAHFIYALGIREVGEATAIALAERFGDLEPLMEATLDLLYEVEDVGPIVAGNVLSFFEDRENREIVSALVAAGVHWPIVEGRVSRPCFGETWVLTGTLQSMSRDEARTRLRNLGAKVTGSVSPNTTRVVAGDDAGAKLARAAVLEIPVLSETDFLTFLGSHESA</sequence>
<keyword evidence="8" id="KW-0862">Zinc</keyword>
<dbReference type="AlphaFoldDB" id="A0A381N166"/>
<evidence type="ECO:0000259" key="15">
    <source>
        <dbReference type="SMART" id="SM00532"/>
    </source>
</evidence>
<keyword evidence="7" id="KW-0227">DNA damage</keyword>
<protein>
    <recommendedName>
        <fullName evidence="3">DNA ligase (NAD(+))</fullName>
        <ecNumber evidence="3">6.5.1.2</ecNumber>
    </recommendedName>
</protein>
<evidence type="ECO:0000256" key="4">
    <source>
        <dbReference type="ARBA" id="ARBA00022598"/>
    </source>
</evidence>
<comment type="cofactor">
    <cofactor evidence="1">
        <name>Mg(2+)</name>
        <dbReference type="ChEBI" id="CHEBI:18420"/>
    </cofactor>
</comment>
<dbReference type="InterPro" id="IPR004149">
    <property type="entry name" value="Znf_DNAligase_C4"/>
</dbReference>
<evidence type="ECO:0000256" key="11">
    <source>
        <dbReference type="ARBA" id="ARBA00023204"/>
    </source>
</evidence>
<dbReference type="Pfam" id="PF14520">
    <property type="entry name" value="HHH_5"/>
    <property type="match status" value="1"/>
</dbReference>
<dbReference type="Pfam" id="PF03120">
    <property type="entry name" value="OB_DNA_ligase"/>
    <property type="match status" value="1"/>
</dbReference>
<reference evidence="16" key="1">
    <citation type="submission" date="2018-05" db="EMBL/GenBank/DDBJ databases">
        <authorList>
            <person name="Lanie J.A."/>
            <person name="Ng W.-L."/>
            <person name="Kazmierczak K.M."/>
            <person name="Andrzejewski T.M."/>
            <person name="Davidsen T.M."/>
            <person name="Wayne K.J."/>
            <person name="Tettelin H."/>
            <person name="Glass J.I."/>
            <person name="Rusch D."/>
            <person name="Podicherti R."/>
            <person name="Tsui H.-C.T."/>
            <person name="Winkler M.E."/>
        </authorList>
    </citation>
    <scope>NUCLEOTIDE SEQUENCE</scope>
</reference>
<dbReference type="FunFam" id="3.30.470.30:FF:000001">
    <property type="entry name" value="DNA ligase"/>
    <property type="match status" value="1"/>
</dbReference>
<dbReference type="PROSITE" id="PS01055">
    <property type="entry name" value="DNA_LIGASE_N1"/>
    <property type="match status" value="1"/>
</dbReference>
<dbReference type="InterPro" id="IPR003583">
    <property type="entry name" value="Hlx-hairpin-Hlx_DNA-bd_motif"/>
</dbReference>
<dbReference type="PIRSF" id="PIRSF001604">
    <property type="entry name" value="LigA"/>
    <property type="match status" value="1"/>
</dbReference>
<evidence type="ECO:0000259" key="13">
    <source>
        <dbReference type="SMART" id="SM00278"/>
    </source>
</evidence>
<evidence type="ECO:0000259" key="14">
    <source>
        <dbReference type="SMART" id="SM00292"/>
    </source>
</evidence>
<dbReference type="InterPro" id="IPR010994">
    <property type="entry name" value="RuvA_2-like"/>
</dbReference>
<keyword evidence="6" id="KW-0479">Metal-binding</keyword>
<feature type="domain" description="NAD-dependent DNA ligase N-terminal" evidence="15">
    <location>
        <begin position="3"/>
        <end position="447"/>
    </location>
</feature>
<evidence type="ECO:0000256" key="6">
    <source>
        <dbReference type="ARBA" id="ARBA00022723"/>
    </source>
</evidence>
<dbReference type="SUPFAM" id="SSF52113">
    <property type="entry name" value="BRCT domain"/>
    <property type="match status" value="1"/>
</dbReference>
<dbReference type="InterPro" id="IPR013840">
    <property type="entry name" value="DNAligase_N"/>
</dbReference>
<dbReference type="PANTHER" id="PTHR23389">
    <property type="entry name" value="CHROMOSOME TRANSMISSION FIDELITY FACTOR 18"/>
    <property type="match status" value="1"/>
</dbReference>
<feature type="domain" description="BRCT" evidence="14">
    <location>
        <begin position="590"/>
        <end position="667"/>
    </location>
</feature>
<comment type="catalytic activity">
    <reaction evidence="12">
        <text>NAD(+) + (deoxyribonucleotide)n-3'-hydroxyl + 5'-phospho-(deoxyribonucleotide)m = (deoxyribonucleotide)n+m + AMP + beta-nicotinamide D-nucleotide.</text>
        <dbReference type="EC" id="6.5.1.2"/>
    </reaction>
</comment>
<evidence type="ECO:0000313" key="16">
    <source>
        <dbReference type="EMBL" id="SUZ48277.1"/>
    </source>
</evidence>
<evidence type="ECO:0000256" key="9">
    <source>
        <dbReference type="ARBA" id="ARBA00022842"/>
    </source>
</evidence>
<keyword evidence="11" id="KW-0234">DNA repair</keyword>
<dbReference type="FunFam" id="1.10.150.20:FF:000007">
    <property type="entry name" value="DNA ligase"/>
    <property type="match status" value="1"/>
</dbReference>
<feature type="domain" description="Helix-hairpin-helix DNA-binding motif class 1" evidence="13">
    <location>
        <begin position="479"/>
        <end position="498"/>
    </location>
</feature>
<organism evidence="16">
    <name type="scientific">marine metagenome</name>
    <dbReference type="NCBI Taxonomy" id="408172"/>
    <lineage>
        <taxon>unclassified sequences</taxon>
        <taxon>metagenomes</taxon>
        <taxon>ecological metagenomes</taxon>
    </lineage>
</organism>
<dbReference type="InterPro" id="IPR001357">
    <property type="entry name" value="BRCT_dom"/>
</dbReference>
<dbReference type="InterPro" id="IPR001679">
    <property type="entry name" value="DNA_ligase"/>
</dbReference>
<dbReference type="NCBIfam" id="TIGR00575">
    <property type="entry name" value="dnlj"/>
    <property type="match status" value="1"/>
</dbReference>
<dbReference type="SUPFAM" id="SSF47781">
    <property type="entry name" value="RuvA domain 2-like"/>
    <property type="match status" value="1"/>
</dbReference>
<dbReference type="FunFam" id="1.10.150.20:FF:000006">
    <property type="entry name" value="DNA ligase"/>
    <property type="match status" value="1"/>
</dbReference>
<dbReference type="FunFam" id="2.40.50.140:FF:000012">
    <property type="entry name" value="DNA ligase"/>
    <property type="match status" value="1"/>
</dbReference>
<dbReference type="Pfam" id="PF03119">
    <property type="entry name" value="DNA_ligase_ZBD"/>
    <property type="match status" value="1"/>
</dbReference>
<keyword evidence="5" id="KW-0235">DNA replication</keyword>
<dbReference type="SMART" id="SM00532">
    <property type="entry name" value="LIGANc"/>
    <property type="match status" value="1"/>
</dbReference>
<dbReference type="Gene3D" id="1.10.287.610">
    <property type="entry name" value="Helix hairpin bin"/>
    <property type="match status" value="1"/>
</dbReference>
<feature type="domain" description="Helix-hairpin-helix DNA-binding motif class 1" evidence="13">
    <location>
        <begin position="445"/>
        <end position="464"/>
    </location>
</feature>
<dbReference type="NCBIfam" id="NF005932">
    <property type="entry name" value="PRK07956.1"/>
    <property type="match status" value="1"/>
</dbReference>
<dbReference type="SUPFAM" id="SSF50249">
    <property type="entry name" value="Nucleic acid-binding proteins"/>
    <property type="match status" value="1"/>
</dbReference>
<keyword evidence="10" id="KW-0520">NAD</keyword>
<dbReference type="SUPFAM" id="SSF56091">
    <property type="entry name" value="DNA ligase/mRNA capping enzyme, catalytic domain"/>
    <property type="match status" value="1"/>
</dbReference>
<dbReference type="CDD" id="cd00114">
    <property type="entry name" value="LIGANc"/>
    <property type="match status" value="1"/>
</dbReference>
<evidence type="ECO:0000256" key="12">
    <source>
        <dbReference type="ARBA" id="ARBA00034005"/>
    </source>
</evidence>
<dbReference type="Gene3D" id="1.10.150.20">
    <property type="entry name" value="5' to 3' exonuclease, C-terminal subdomain"/>
    <property type="match status" value="2"/>
</dbReference>